<comment type="catalytic activity">
    <reaction evidence="13">
        <text>2 Fe(II)-[cytochrome] + nitrate + 2 H(+) = 2 Fe(III)-[cytochrome] + nitrite + H2O</text>
        <dbReference type="Rhea" id="RHEA:12909"/>
        <dbReference type="Rhea" id="RHEA-COMP:11777"/>
        <dbReference type="Rhea" id="RHEA-COMP:11778"/>
        <dbReference type="ChEBI" id="CHEBI:15377"/>
        <dbReference type="ChEBI" id="CHEBI:15378"/>
        <dbReference type="ChEBI" id="CHEBI:16301"/>
        <dbReference type="ChEBI" id="CHEBI:17632"/>
        <dbReference type="ChEBI" id="CHEBI:29033"/>
        <dbReference type="ChEBI" id="CHEBI:29034"/>
        <dbReference type="EC" id="1.9.6.1"/>
    </reaction>
</comment>
<dbReference type="Pfam" id="PF00384">
    <property type="entry name" value="Molybdopterin"/>
    <property type="match status" value="1"/>
</dbReference>
<dbReference type="AlphaFoldDB" id="A0A1M4XXS2"/>
<dbReference type="GO" id="GO:0022904">
    <property type="term" value="P:respiratory electron transport chain"/>
    <property type="evidence" value="ECO:0007669"/>
    <property type="project" value="TreeGrafter"/>
</dbReference>
<keyword evidence="12" id="KW-0534">Nitrate assimilation</keyword>
<dbReference type="Gene3D" id="3.40.50.740">
    <property type="match status" value="1"/>
</dbReference>
<evidence type="ECO:0000259" key="16">
    <source>
        <dbReference type="Pfam" id="PF00384"/>
    </source>
</evidence>
<protein>
    <recommendedName>
        <fullName evidence="15">nitrate reductase (cytochrome)</fullName>
        <ecNumber evidence="15">1.9.6.1</ecNumber>
    </recommendedName>
</protein>
<feature type="domain" description="Molybdopterin oxidoreductase" evidence="16">
    <location>
        <begin position="1"/>
        <end position="330"/>
    </location>
</feature>
<dbReference type="SUPFAM" id="SSF50692">
    <property type="entry name" value="ADC-like"/>
    <property type="match status" value="1"/>
</dbReference>
<comment type="function">
    <text evidence="14">Catalytic subunit of the periplasmic nitrate reductase complex NapAB. Receives electrons from NapB and catalyzes the reduction of nitrate to nitrite.</text>
</comment>
<keyword evidence="3" id="KW-0004">4Fe-4S</keyword>
<name>A0A1M4XXS2_9BACT</name>
<dbReference type="CDD" id="cd02790">
    <property type="entry name" value="MopB_CT_Formate-Dh_H"/>
    <property type="match status" value="1"/>
</dbReference>
<dbReference type="Pfam" id="PF01568">
    <property type="entry name" value="Molydop_binding"/>
    <property type="match status" value="1"/>
</dbReference>
<evidence type="ECO:0000259" key="17">
    <source>
        <dbReference type="Pfam" id="PF01568"/>
    </source>
</evidence>
<evidence type="ECO:0000256" key="1">
    <source>
        <dbReference type="ARBA" id="ARBA00001942"/>
    </source>
</evidence>
<organism evidence="18 19">
    <name type="scientific">Desulfacinum infernum DSM 9756</name>
    <dbReference type="NCBI Taxonomy" id="1121391"/>
    <lineage>
        <taxon>Bacteria</taxon>
        <taxon>Pseudomonadati</taxon>
        <taxon>Thermodesulfobacteriota</taxon>
        <taxon>Syntrophobacteria</taxon>
        <taxon>Syntrophobacterales</taxon>
        <taxon>Syntrophobacteraceae</taxon>
        <taxon>Desulfacinum</taxon>
    </lineage>
</organism>
<dbReference type="PROSITE" id="PS00932">
    <property type="entry name" value="MOLYBDOPTERIN_PROK_3"/>
    <property type="match status" value="1"/>
</dbReference>
<gene>
    <name evidence="18" type="ORF">SAMN02745206_01146</name>
</gene>
<dbReference type="Gene3D" id="3.40.228.10">
    <property type="entry name" value="Dimethylsulfoxide Reductase, domain 2"/>
    <property type="match status" value="1"/>
</dbReference>
<dbReference type="InterPro" id="IPR050123">
    <property type="entry name" value="Prok_molybdopt-oxidoreductase"/>
</dbReference>
<dbReference type="InterPro" id="IPR009010">
    <property type="entry name" value="Asp_de-COase-like_dom_sf"/>
</dbReference>
<evidence type="ECO:0000256" key="3">
    <source>
        <dbReference type="ARBA" id="ARBA00022485"/>
    </source>
</evidence>
<feature type="domain" description="Molybdopterin dinucleotide-binding" evidence="17">
    <location>
        <begin position="415"/>
        <end position="521"/>
    </location>
</feature>
<evidence type="ECO:0000313" key="18">
    <source>
        <dbReference type="EMBL" id="SHE98291.1"/>
    </source>
</evidence>
<dbReference type="FunFam" id="2.40.40.20:FF:000005">
    <property type="entry name" value="Periplasmic nitrate reductase"/>
    <property type="match status" value="1"/>
</dbReference>
<evidence type="ECO:0000256" key="2">
    <source>
        <dbReference type="ARBA" id="ARBA00001966"/>
    </source>
</evidence>
<dbReference type="InterPro" id="IPR006656">
    <property type="entry name" value="Mopterin_OxRdtase"/>
</dbReference>
<proteinExistence type="predicted"/>
<reference evidence="19" key="1">
    <citation type="submission" date="2016-11" db="EMBL/GenBank/DDBJ databases">
        <authorList>
            <person name="Varghese N."/>
            <person name="Submissions S."/>
        </authorList>
    </citation>
    <scope>NUCLEOTIDE SEQUENCE [LARGE SCALE GENOMIC DNA]</scope>
    <source>
        <strain evidence="19">DSM 9756</strain>
    </source>
</reference>
<keyword evidence="8" id="KW-0813">Transport</keyword>
<dbReference type="GO" id="GO:0043546">
    <property type="term" value="F:molybdopterin cofactor binding"/>
    <property type="evidence" value="ECO:0007669"/>
    <property type="project" value="InterPro"/>
</dbReference>
<dbReference type="GO" id="GO:0051539">
    <property type="term" value="F:4 iron, 4 sulfur cluster binding"/>
    <property type="evidence" value="ECO:0007669"/>
    <property type="project" value="UniProtKB-KW"/>
</dbReference>
<evidence type="ECO:0000256" key="7">
    <source>
        <dbReference type="ARBA" id="ARBA00022764"/>
    </source>
</evidence>
<evidence type="ECO:0000256" key="10">
    <source>
        <dbReference type="ARBA" id="ARBA00023004"/>
    </source>
</evidence>
<keyword evidence="7" id="KW-0574">Periplasm</keyword>
<dbReference type="InterPro" id="IPR006657">
    <property type="entry name" value="MoPterin_dinucl-bd_dom"/>
</dbReference>
<dbReference type="GO" id="GO:0003954">
    <property type="term" value="F:NADH dehydrogenase activity"/>
    <property type="evidence" value="ECO:0007669"/>
    <property type="project" value="TreeGrafter"/>
</dbReference>
<dbReference type="SUPFAM" id="SSF53706">
    <property type="entry name" value="Formate dehydrogenase/DMSO reductase, domains 1-3"/>
    <property type="match status" value="1"/>
</dbReference>
<keyword evidence="11" id="KW-0411">Iron-sulfur</keyword>
<keyword evidence="5" id="KW-0479">Metal-binding</keyword>
<comment type="cofactor">
    <cofactor evidence="2">
        <name>[4Fe-4S] cluster</name>
        <dbReference type="ChEBI" id="CHEBI:49883"/>
    </cofactor>
</comment>
<evidence type="ECO:0000256" key="15">
    <source>
        <dbReference type="ARBA" id="ARBA00067026"/>
    </source>
</evidence>
<evidence type="ECO:0000256" key="12">
    <source>
        <dbReference type="ARBA" id="ARBA00023063"/>
    </source>
</evidence>
<evidence type="ECO:0000256" key="13">
    <source>
        <dbReference type="ARBA" id="ARBA00052176"/>
    </source>
</evidence>
<keyword evidence="19" id="KW-1185">Reference proteome</keyword>
<comment type="cofactor">
    <cofactor evidence="1">
        <name>Mo-bis(molybdopterin guanine dinucleotide)</name>
        <dbReference type="ChEBI" id="CHEBI:60539"/>
    </cofactor>
</comment>
<dbReference type="STRING" id="1121391.SAMN02745206_01146"/>
<dbReference type="Proteomes" id="UP000184076">
    <property type="component" value="Unassembled WGS sequence"/>
</dbReference>
<evidence type="ECO:0000256" key="14">
    <source>
        <dbReference type="ARBA" id="ARBA00055000"/>
    </source>
</evidence>
<dbReference type="GO" id="GO:0050140">
    <property type="term" value="F:nitrate reductase (cytochrome) activity"/>
    <property type="evidence" value="ECO:0007669"/>
    <property type="project" value="UniProtKB-EC"/>
</dbReference>
<dbReference type="PANTHER" id="PTHR43105">
    <property type="entry name" value="RESPIRATORY NITRATE REDUCTASE"/>
    <property type="match status" value="1"/>
</dbReference>
<evidence type="ECO:0000256" key="9">
    <source>
        <dbReference type="ARBA" id="ARBA00023002"/>
    </source>
</evidence>
<dbReference type="Gene3D" id="2.40.40.20">
    <property type="match status" value="1"/>
</dbReference>
<dbReference type="PANTHER" id="PTHR43105:SF14">
    <property type="entry name" value="FORMATE DEHYDROGENASE H"/>
    <property type="match status" value="1"/>
</dbReference>
<keyword evidence="10" id="KW-0408">Iron</keyword>
<dbReference type="InterPro" id="IPR041925">
    <property type="entry name" value="CT_Formate-Dh_H"/>
</dbReference>
<dbReference type="EC" id="1.9.6.1" evidence="15"/>
<dbReference type="GO" id="GO:0046872">
    <property type="term" value="F:metal ion binding"/>
    <property type="evidence" value="ECO:0007669"/>
    <property type="project" value="UniProtKB-KW"/>
</dbReference>
<evidence type="ECO:0000256" key="5">
    <source>
        <dbReference type="ARBA" id="ARBA00022723"/>
    </source>
</evidence>
<sequence length="537" mass="59899">MTNSFAHFSQAKLFLVIGSNMTEAHPVAATFVKQAVKKGARLIVVDPRKTGIAEHATIHLPLRVGTDVALLNALMHVLIQEGLYDREYVERRTEGFEDLERKVREYPPERAAGICGIDAQTIREVARLLASVKPAMLIYTLGITEHTCGVNNVLSCANLQMLLGNVGFQCGGVNPLRGQNNVQGACDMGALPNVYPGYQRVDVPEIRKKFESFWGTSLPSRPGLTIPEMLDGLVDGTVRGFYVFGENLANTEPHIRHVERCLQAAEFLVCQDIFPTETTRFAHVVFPAAAWSETDGTFTNSERRVSRVRAASRPPGSAMPNWWIFKELARRFGHRWDSDSARDIWDREIRLLAPQLAGITYARLEHDGLQWPVPREDHPGTPYLHKDGLFVRGLGRFHAVDWTPPAESPDEEYPFVLSTGRRLYHYHTRTQTGRCGGLDELLPEETADISPADAQSLGIQDGDRVRVRSRRGEVVVRARVTSQVPRGLVWMAFHFRNGNANWLTNPVFDPVTKTAEYKACAVRIDKVSEDGGGVEAA</sequence>
<dbReference type="GO" id="GO:0042128">
    <property type="term" value="P:nitrate assimilation"/>
    <property type="evidence" value="ECO:0007669"/>
    <property type="project" value="UniProtKB-KW"/>
</dbReference>
<evidence type="ECO:0000256" key="11">
    <source>
        <dbReference type="ARBA" id="ARBA00023014"/>
    </source>
</evidence>
<keyword evidence="8" id="KW-0249">Electron transport</keyword>
<keyword evidence="4" id="KW-0500">Molybdenum</keyword>
<dbReference type="GO" id="GO:0016020">
    <property type="term" value="C:membrane"/>
    <property type="evidence" value="ECO:0007669"/>
    <property type="project" value="TreeGrafter"/>
</dbReference>
<keyword evidence="9" id="KW-0560">Oxidoreductase</keyword>
<accession>A0A1M4XXS2</accession>
<dbReference type="InterPro" id="IPR006655">
    <property type="entry name" value="Mopterin_OxRdtase_prok_CS"/>
</dbReference>
<evidence type="ECO:0000256" key="8">
    <source>
        <dbReference type="ARBA" id="ARBA00022982"/>
    </source>
</evidence>
<keyword evidence="6" id="KW-0732">Signal</keyword>
<evidence type="ECO:0000313" key="19">
    <source>
        <dbReference type="Proteomes" id="UP000184076"/>
    </source>
</evidence>
<dbReference type="EMBL" id="FQVB01000009">
    <property type="protein sequence ID" value="SHE98291.1"/>
    <property type="molecule type" value="Genomic_DNA"/>
</dbReference>
<evidence type="ECO:0000256" key="4">
    <source>
        <dbReference type="ARBA" id="ARBA00022505"/>
    </source>
</evidence>
<evidence type="ECO:0000256" key="6">
    <source>
        <dbReference type="ARBA" id="ARBA00022729"/>
    </source>
</evidence>